<dbReference type="Proteomes" id="UP001610104">
    <property type="component" value="Unassembled WGS sequence"/>
</dbReference>
<evidence type="ECO:0000313" key="2">
    <source>
        <dbReference type="Proteomes" id="UP001610104"/>
    </source>
</evidence>
<proteinExistence type="predicted"/>
<dbReference type="EMBL" id="JBAWKC010000003">
    <property type="protein sequence ID" value="MFH6769381.1"/>
    <property type="molecule type" value="Genomic_DNA"/>
</dbReference>
<sequence>MKKVVFVFSIFLIISCSHQIDKENLIGLWDCTSALDIESNEISLPEGEEKFIVTITSDSIIIPETGIEKYTWEIKGDSLVITDLITVYIKELKPTALIVEYDFLGHTQLTFKKIKK</sequence>
<dbReference type="RefSeq" id="WP_395438615.1">
    <property type="nucleotide sequence ID" value="NZ_JBAWKC010000003.1"/>
</dbReference>
<evidence type="ECO:0008006" key="3">
    <source>
        <dbReference type="Google" id="ProtNLM"/>
    </source>
</evidence>
<accession>A0ABW7MRB5</accession>
<protein>
    <recommendedName>
        <fullName evidence="3">Lipocalin-like domain-containing protein</fullName>
    </recommendedName>
</protein>
<gene>
    <name evidence="1" type="ORF">V8G56_11575</name>
</gene>
<comment type="caution">
    <text evidence="1">The sequence shown here is derived from an EMBL/GenBank/DDBJ whole genome shotgun (WGS) entry which is preliminary data.</text>
</comment>
<reference evidence="1 2" key="1">
    <citation type="submission" date="2024-02" db="EMBL/GenBank/DDBJ databases">
        <title>A Gaetbulibacter species isolated from tidal flats and genomic insights of their niches.</title>
        <authorList>
            <person name="Ye Y."/>
        </authorList>
    </citation>
    <scope>NUCLEOTIDE SEQUENCE [LARGE SCALE GENOMIC DNA]</scope>
    <source>
        <strain evidence="1 2">KEM-8</strain>
    </source>
</reference>
<keyword evidence="2" id="KW-1185">Reference proteome</keyword>
<evidence type="ECO:0000313" key="1">
    <source>
        <dbReference type="EMBL" id="MFH6769381.1"/>
    </source>
</evidence>
<dbReference type="PROSITE" id="PS51257">
    <property type="entry name" value="PROKAR_LIPOPROTEIN"/>
    <property type="match status" value="1"/>
</dbReference>
<organism evidence="1 2">
    <name type="scientific">Gaetbulibacter aquiaggeris</name>
    <dbReference type="NCBI Taxonomy" id="1735373"/>
    <lineage>
        <taxon>Bacteria</taxon>
        <taxon>Pseudomonadati</taxon>
        <taxon>Bacteroidota</taxon>
        <taxon>Flavobacteriia</taxon>
        <taxon>Flavobacteriales</taxon>
        <taxon>Flavobacteriaceae</taxon>
        <taxon>Gaetbulibacter</taxon>
    </lineage>
</organism>
<name>A0ABW7MRB5_9FLAO</name>